<dbReference type="InterPro" id="IPR023395">
    <property type="entry name" value="MCP_dom_sf"/>
</dbReference>
<comment type="caution">
    <text evidence="5">The sequence shown here is derived from an EMBL/GenBank/DDBJ whole genome shotgun (WGS) entry which is preliminary data.</text>
</comment>
<evidence type="ECO:0008006" key="7">
    <source>
        <dbReference type="Google" id="ProtNLM"/>
    </source>
</evidence>
<evidence type="ECO:0000256" key="2">
    <source>
        <dbReference type="ARBA" id="ARBA00022692"/>
    </source>
</evidence>
<organism evidence="5 6">
    <name type="scientific">Seminavis robusta</name>
    <dbReference type="NCBI Taxonomy" id="568900"/>
    <lineage>
        <taxon>Eukaryota</taxon>
        <taxon>Sar</taxon>
        <taxon>Stramenopiles</taxon>
        <taxon>Ochrophyta</taxon>
        <taxon>Bacillariophyta</taxon>
        <taxon>Bacillariophyceae</taxon>
        <taxon>Bacillariophycidae</taxon>
        <taxon>Naviculales</taxon>
        <taxon>Naviculaceae</taxon>
        <taxon>Seminavis</taxon>
    </lineage>
</organism>
<evidence type="ECO:0000256" key="1">
    <source>
        <dbReference type="ARBA" id="ARBA00004370"/>
    </source>
</evidence>
<name>A0A9N8ETH4_9STRA</name>
<sequence>MNRGDECQQQQQATAASLSAAAVRSFLIGKILLIPKLKKLKAAGMFQPEDHASRVSHRTLRFGRIPSNALNYGGIYGSGVLLFEGHAWALRKLQAAEADEETAPAEQSALAGSFGGFLYAITSTPVVSLLRMPPYANQSLLEWSKMAILKPLQYTSIRDCGGFALFFGTYTFLRTKFNEYHSSADIKHFCTPLEAMDKYLRAHDDSAMDALTNIGTALVSGAGAGVLTYLWRSPWDTLYKRSMGWRPVDAPLLSKARFLTSPRGLKAVVISGTTWAVYEAAILAVAFLEKKGYLE</sequence>
<protein>
    <recommendedName>
        <fullName evidence="7">Mitochondrial carrier protein</fullName>
    </recommendedName>
</protein>
<accession>A0A9N8ETH4</accession>
<dbReference type="Proteomes" id="UP001153069">
    <property type="component" value="Unassembled WGS sequence"/>
</dbReference>
<dbReference type="EMBL" id="CAICTM010002092">
    <property type="protein sequence ID" value="CAB9527857.1"/>
    <property type="molecule type" value="Genomic_DNA"/>
</dbReference>
<proteinExistence type="predicted"/>
<evidence type="ECO:0000256" key="4">
    <source>
        <dbReference type="SAM" id="Phobius"/>
    </source>
</evidence>
<reference evidence="5" key="1">
    <citation type="submission" date="2020-06" db="EMBL/GenBank/DDBJ databases">
        <authorList>
            <consortium name="Plant Systems Biology data submission"/>
        </authorList>
    </citation>
    <scope>NUCLEOTIDE SEQUENCE</scope>
    <source>
        <strain evidence="5">D6</strain>
    </source>
</reference>
<dbReference type="GO" id="GO:0016020">
    <property type="term" value="C:membrane"/>
    <property type="evidence" value="ECO:0007669"/>
    <property type="project" value="UniProtKB-SubCell"/>
</dbReference>
<keyword evidence="4" id="KW-1133">Transmembrane helix</keyword>
<feature type="transmembrane region" description="Helical" evidence="4">
    <location>
        <begin position="267"/>
        <end position="288"/>
    </location>
</feature>
<evidence type="ECO:0000256" key="3">
    <source>
        <dbReference type="ARBA" id="ARBA00023136"/>
    </source>
</evidence>
<keyword evidence="3 4" id="KW-0472">Membrane</keyword>
<gene>
    <name evidence="5" type="ORF">SEMRO_2094_G314120.1</name>
</gene>
<dbReference type="SUPFAM" id="SSF103506">
    <property type="entry name" value="Mitochondrial carrier"/>
    <property type="match status" value="1"/>
</dbReference>
<evidence type="ECO:0000313" key="5">
    <source>
        <dbReference type="EMBL" id="CAB9527857.1"/>
    </source>
</evidence>
<feature type="transmembrane region" description="Helical" evidence="4">
    <location>
        <begin position="210"/>
        <end position="231"/>
    </location>
</feature>
<comment type="subcellular location">
    <subcellularLocation>
        <location evidence="1">Membrane</location>
    </subcellularLocation>
</comment>
<keyword evidence="2 4" id="KW-0812">Transmembrane</keyword>
<dbReference type="AlphaFoldDB" id="A0A9N8ETH4"/>
<evidence type="ECO:0000313" key="6">
    <source>
        <dbReference type="Proteomes" id="UP001153069"/>
    </source>
</evidence>
<keyword evidence="6" id="KW-1185">Reference proteome</keyword>